<evidence type="ECO:0000313" key="2">
    <source>
        <dbReference type="Proteomes" id="UP000230956"/>
    </source>
</evidence>
<dbReference type="Proteomes" id="UP000230956">
    <property type="component" value="Unassembled WGS sequence"/>
</dbReference>
<accession>A0A2M7T9H9</accession>
<evidence type="ECO:0000313" key="1">
    <source>
        <dbReference type="EMBL" id="PIZ41205.1"/>
    </source>
</evidence>
<dbReference type="RefSeq" id="WP_286975952.1">
    <property type="nucleotide sequence ID" value="NZ_PFNG01000066.1"/>
</dbReference>
<gene>
    <name evidence="1" type="ORF">COY37_02710</name>
</gene>
<sequence>MCKRFFRIAAILLLLSLLLFMTGCGRKQSVSVGYDFSIFPKKKGEVLKNVTVYLPFPTKNGKPIMEIYRGIEKHYREYHLDDPPNAVISIADTKYGPMLKVQVP</sequence>
<evidence type="ECO:0008006" key="3">
    <source>
        <dbReference type="Google" id="ProtNLM"/>
    </source>
</evidence>
<dbReference type="PROSITE" id="PS51257">
    <property type="entry name" value="PROKAR_LIPOPROTEIN"/>
    <property type="match status" value="1"/>
</dbReference>
<organism evidence="1 2">
    <name type="scientific">Candidatus Aquicultor secundus</name>
    <dbReference type="NCBI Taxonomy" id="1973895"/>
    <lineage>
        <taxon>Bacteria</taxon>
        <taxon>Bacillati</taxon>
        <taxon>Actinomycetota</taxon>
        <taxon>Candidatus Aquicultoria</taxon>
        <taxon>Candidatus Aquicultorales</taxon>
        <taxon>Candidatus Aquicultoraceae</taxon>
        <taxon>Candidatus Aquicultor</taxon>
    </lineage>
</organism>
<feature type="non-terminal residue" evidence="1">
    <location>
        <position position="104"/>
    </location>
</feature>
<protein>
    <recommendedName>
        <fullName evidence="3">Lipoprotein</fullName>
    </recommendedName>
</protein>
<reference evidence="2" key="1">
    <citation type="submission" date="2017-09" db="EMBL/GenBank/DDBJ databases">
        <title>Depth-based differentiation of microbial function through sediment-hosted aquifers and enrichment of novel symbionts in the deep terrestrial subsurface.</title>
        <authorList>
            <person name="Probst A.J."/>
            <person name="Ladd B."/>
            <person name="Jarett J.K."/>
            <person name="Geller-Mcgrath D.E."/>
            <person name="Sieber C.M.K."/>
            <person name="Emerson J.B."/>
            <person name="Anantharaman K."/>
            <person name="Thomas B.C."/>
            <person name="Malmstrom R."/>
            <person name="Stieglmeier M."/>
            <person name="Klingl A."/>
            <person name="Woyke T."/>
            <person name="Ryan C.M."/>
            <person name="Banfield J.F."/>
        </authorList>
    </citation>
    <scope>NUCLEOTIDE SEQUENCE [LARGE SCALE GENOMIC DNA]</scope>
</reference>
<dbReference type="AlphaFoldDB" id="A0A2M7T9H9"/>
<proteinExistence type="predicted"/>
<name>A0A2M7T9H9_9ACTN</name>
<comment type="caution">
    <text evidence="1">The sequence shown here is derived from an EMBL/GenBank/DDBJ whole genome shotgun (WGS) entry which is preliminary data.</text>
</comment>
<dbReference type="EMBL" id="PFNG01000066">
    <property type="protein sequence ID" value="PIZ41205.1"/>
    <property type="molecule type" value="Genomic_DNA"/>
</dbReference>